<evidence type="ECO:0000259" key="3">
    <source>
        <dbReference type="Pfam" id="PF00432"/>
    </source>
</evidence>
<dbReference type="GO" id="GO:0003824">
    <property type="term" value="F:catalytic activity"/>
    <property type="evidence" value="ECO:0007669"/>
    <property type="project" value="InterPro"/>
</dbReference>
<feature type="compositionally biased region" description="Gly residues" evidence="2">
    <location>
        <begin position="517"/>
        <end position="529"/>
    </location>
</feature>
<dbReference type="EMBL" id="JACHNU010000004">
    <property type="protein sequence ID" value="MBB4663439.1"/>
    <property type="molecule type" value="Genomic_DNA"/>
</dbReference>
<dbReference type="Gene3D" id="1.50.10.20">
    <property type="match status" value="2"/>
</dbReference>
<name>A0A840IF37_9ACTN</name>
<dbReference type="SUPFAM" id="SSF48239">
    <property type="entry name" value="Terpenoid cyclases/Protein prenyltransferases"/>
    <property type="match status" value="2"/>
</dbReference>
<feature type="compositionally biased region" description="Low complexity" evidence="2">
    <location>
        <begin position="413"/>
        <end position="425"/>
    </location>
</feature>
<keyword evidence="1" id="KW-0677">Repeat</keyword>
<feature type="compositionally biased region" description="Basic and acidic residues" evidence="2">
    <location>
        <begin position="368"/>
        <end position="377"/>
    </location>
</feature>
<gene>
    <name evidence="4" type="ORF">BDZ31_003034</name>
</gene>
<feature type="compositionally biased region" description="Gly residues" evidence="2">
    <location>
        <begin position="378"/>
        <end position="403"/>
    </location>
</feature>
<dbReference type="Proteomes" id="UP000585272">
    <property type="component" value="Unassembled WGS sequence"/>
</dbReference>
<feature type="region of interest" description="Disordered" evidence="2">
    <location>
        <begin position="363"/>
        <end position="549"/>
    </location>
</feature>
<dbReference type="InterPro" id="IPR001330">
    <property type="entry name" value="Prenyltrans"/>
</dbReference>
<dbReference type="RefSeq" id="WP_183343170.1">
    <property type="nucleotide sequence ID" value="NZ_JACHNU010000004.1"/>
</dbReference>
<feature type="compositionally biased region" description="Basic and acidic residues" evidence="2">
    <location>
        <begin position="591"/>
        <end position="608"/>
    </location>
</feature>
<feature type="compositionally biased region" description="Basic and acidic residues" evidence="2">
    <location>
        <begin position="499"/>
        <end position="515"/>
    </location>
</feature>
<evidence type="ECO:0000256" key="2">
    <source>
        <dbReference type="SAM" id="MobiDB-lite"/>
    </source>
</evidence>
<keyword evidence="5" id="KW-1185">Reference proteome</keyword>
<sequence>MRPGRRGVGSWRRGSPRRRIRRRVSLAAVAAGLTLLSAAALGLTLSSAAAPSADDGSLDRMVRYLQQVQRRDGCFPMRRGGPPDPAYASSWAAIALAAAGVNPREQFRPDGHRSVLQCIRGAVRDLRVTTDYERVLLVVNAAGGADPRSFGGVDLVRRILDRQRPDGSFTHDPAKPAPGVNTTIWAVLSLAGARGPVVDRAIARAARWILSVQAEDGGWPAVAAGMASSTDMTGAALQALRAAGRLGGAREDRAAARARDRALAWLRRVQLPGGGFPDLEGKTIGNSASTAWVAQGLWAVGKHPGRWRRGGASMLDFLASLQRPDGSIAWTAADSSNEVWMTAYTAPAYSGRYLPLARVPFAGSVPDPRNRPTRGEGGDGAGGGSGGSGGDGGGVLIGGGGEGAPLFSRPRQGSKGSTVGGVTSVEAERGRPERRRERTQREQDEDPLRSAAGDGTDDDGGAPPAASDRAVSGPDAEPADAASGPAASGGADQGAVADAADRRARDGDAAADRRVLGAGGDTVIGGASGSGADDEQISGVVVGGVGGDDRTTDVGAAFGLRGASTGGDAGPWPAVAIAGSLLLAGGLGGLLERRRPDPDPDLDPERTR</sequence>
<reference evidence="4 5" key="1">
    <citation type="submission" date="2020-08" db="EMBL/GenBank/DDBJ databases">
        <title>Genomic Encyclopedia of Archaeal and Bacterial Type Strains, Phase II (KMG-II): from individual species to whole genera.</title>
        <authorList>
            <person name="Goeker M."/>
        </authorList>
    </citation>
    <scope>NUCLEOTIDE SEQUENCE [LARGE SCALE GENOMIC DNA]</scope>
    <source>
        <strain evidence="4 5">DSM 23288</strain>
    </source>
</reference>
<dbReference type="InterPro" id="IPR008930">
    <property type="entry name" value="Terpenoid_cyclase/PrenylTrfase"/>
</dbReference>
<feature type="compositionally biased region" description="Low complexity" evidence="2">
    <location>
        <begin position="461"/>
        <end position="498"/>
    </location>
</feature>
<feature type="region of interest" description="Disordered" evidence="2">
    <location>
        <begin position="589"/>
        <end position="608"/>
    </location>
</feature>
<dbReference type="AlphaFoldDB" id="A0A840IF37"/>
<protein>
    <submittedName>
        <fullName evidence="4">Putative membrane protein YgcG</fullName>
    </submittedName>
</protein>
<organism evidence="4 5">
    <name type="scientific">Conexibacter arvalis</name>
    <dbReference type="NCBI Taxonomy" id="912552"/>
    <lineage>
        <taxon>Bacteria</taxon>
        <taxon>Bacillati</taxon>
        <taxon>Actinomycetota</taxon>
        <taxon>Thermoleophilia</taxon>
        <taxon>Solirubrobacterales</taxon>
        <taxon>Conexibacteraceae</taxon>
        <taxon>Conexibacter</taxon>
    </lineage>
</organism>
<feature type="compositionally biased region" description="Basic and acidic residues" evidence="2">
    <location>
        <begin position="426"/>
        <end position="448"/>
    </location>
</feature>
<dbReference type="CDD" id="cd00688">
    <property type="entry name" value="ISOPREN_C2_like"/>
    <property type="match status" value="1"/>
</dbReference>
<feature type="domain" description="Prenyltransferase alpha-alpha toroid" evidence="3">
    <location>
        <begin position="155"/>
        <end position="224"/>
    </location>
</feature>
<accession>A0A840IF37</accession>
<feature type="domain" description="Prenyltransferase alpha-alpha toroid" evidence="3">
    <location>
        <begin position="254"/>
        <end position="334"/>
    </location>
</feature>
<proteinExistence type="predicted"/>
<evidence type="ECO:0000313" key="4">
    <source>
        <dbReference type="EMBL" id="MBB4663439.1"/>
    </source>
</evidence>
<comment type="caution">
    <text evidence="4">The sequence shown here is derived from an EMBL/GenBank/DDBJ whole genome shotgun (WGS) entry which is preliminary data.</text>
</comment>
<dbReference type="Pfam" id="PF00432">
    <property type="entry name" value="Prenyltrans"/>
    <property type="match status" value="2"/>
</dbReference>
<evidence type="ECO:0000256" key="1">
    <source>
        <dbReference type="ARBA" id="ARBA00022737"/>
    </source>
</evidence>
<evidence type="ECO:0000313" key="5">
    <source>
        <dbReference type="Proteomes" id="UP000585272"/>
    </source>
</evidence>